<gene>
    <name evidence="1" type="ORF">S12H4_10477</name>
</gene>
<comment type="caution">
    <text evidence="1">The sequence shown here is derived from an EMBL/GenBank/DDBJ whole genome shotgun (WGS) entry which is preliminary data.</text>
</comment>
<dbReference type="EMBL" id="BARW01004488">
    <property type="protein sequence ID" value="GAI63633.1"/>
    <property type="molecule type" value="Genomic_DNA"/>
</dbReference>
<dbReference type="AlphaFoldDB" id="X1Q5X7"/>
<protein>
    <submittedName>
        <fullName evidence="1">Uncharacterized protein</fullName>
    </submittedName>
</protein>
<reference evidence="1" key="1">
    <citation type="journal article" date="2014" name="Front. Microbiol.">
        <title>High frequency of phylogenetically diverse reductive dehalogenase-homologous genes in deep subseafloor sedimentary metagenomes.</title>
        <authorList>
            <person name="Kawai M."/>
            <person name="Futagami T."/>
            <person name="Toyoda A."/>
            <person name="Takaki Y."/>
            <person name="Nishi S."/>
            <person name="Hori S."/>
            <person name="Arai W."/>
            <person name="Tsubouchi T."/>
            <person name="Morono Y."/>
            <person name="Uchiyama I."/>
            <person name="Ito T."/>
            <person name="Fujiyama A."/>
            <person name="Inagaki F."/>
            <person name="Takami H."/>
        </authorList>
    </citation>
    <scope>NUCLEOTIDE SEQUENCE</scope>
    <source>
        <strain evidence="1">Expedition CK06-06</strain>
    </source>
</reference>
<organism evidence="1">
    <name type="scientific">marine sediment metagenome</name>
    <dbReference type="NCBI Taxonomy" id="412755"/>
    <lineage>
        <taxon>unclassified sequences</taxon>
        <taxon>metagenomes</taxon>
        <taxon>ecological metagenomes</taxon>
    </lineage>
</organism>
<evidence type="ECO:0000313" key="1">
    <source>
        <dbReference type="EMBL" id="GAI63633.1"/>
    </source>
</evidence>
<proteinExistence type="predicted"/>
<sequence>TLWKFVDEAGEIKAYNLGGVSFVPFTGKGVKDKPADSVP</sequence>
<name>X1Q5X7_9ZZZZ</name>
<accession>X1Q5X7</accession>
<feature type="non-terminal residue" evidence="1">
    <location>
        <position position="1"/>
    </location>
</feature>